<gene>
    <name evidence="1" type="ORF">EB796_017480</name>
</gene>
<accession>A0A7J7JFT8</accession>
<keyword evidence="2" id="KW-1185">Reference proteome</keyword>
<name>A0A7J7JFT8_BUGNE</name>
<evidence type="ECO:0000313" key="2">
    <source>
        <dbReference type="Proteomes" id="UP000593567"/>
    </source>
</evidence>
<reference evidence="1" key="1">
    <citation type="submission" date="2020-06" db="EMBL/GenBank/DDBJ databases">
        <title>Draft genome of Bugula neritina, a colonial animal packing powerful symbionts and potential medicines.</title>
        <authorList>
            <person name="Rayko M."/>
        </authorList>
    </citation>
    <scope>NUCLEOTIDE SEQUENCE [LARGE SCALE GENOMIC DNA]</scope>
    <source>
        <strain evidence="1">Kwan_BN1</strain>
    </source>
</reference>
<evidence type="ECO:0000313" key="1">
    <source>
        <dbReference type="EMBL" id="KAF6024228.1"/>
    </source>
</evidence>
<dbReference type="EMBL" id="VXIV02002605">
    <property type="protein sequence ID" value="KAF6024228.1"/>
    <property type="molecule type" value="Genomic_DNA"/>
</dbReference>
<sequence length="106" mass="11808">MFVLGYQHDSPLHCHSDSWSRSTSSKAAGTLQTCVIIVVVCTSSILVNELPCFQTLLRHDIYLQPPQCKLQPPQCKLQPPQCALQPPQCKLQPPQCALQCILQLPQ</sequence>
<protein>
    <submittedName>
        <fullName evidence="1">Uncharacterized protein</fullName>
    </submittedName>
</protein>
<dbReference type="Proteomes" id="UP000593567">
    <property type="component" value="Unassembled WGS sequence"/>
</dbReference>
<proteinExistence type="predicted"/>
<organism evidence="1 2">
    <name type="scientific">Bugula neritina</name>
    <name type="common">Brown bryozoan</name>
    <name type="synonym">Sertularia neritina</name>
    <dbReference type="NCBI Taxonomy" id="10212"/>
    <lineage>
        <taxon>Eukaryota</taxon>
        <taxon>Metazoa</taxon>
        <taxon>Spiralia</taxon>
        <taxon>Lophotrochozoa</taxon>
        <taxon>Bryozoa</taxon>
        <taxon>Gymnolaemata</taxon>
        <taxon>Cheilostomatida</taxon>
        <taxon>Flustrina</taxon>
        <taxon>Buguloidea</taxon>
        <taxon>Bugulidae</taxon>
        <taxon>Bugula</taxon>
    </lineage>
</organism>
<comment type="caution">
    <text evidence="1">The sequence shown here is derived from an EMBL/GenBank/DDBJ whole genome shotgun (WGS) entry which is preliminary data.</text>
</comment>
<dbReference type="AlphaFoldDB" id="A0A7J7JFT8"/>